<keyword evidence="5" id="KW-1185">Reference proteome</keyword>
<protein>
    <submittedName>
        <fullName evidence="4">Putative UDP-glycosyltransferase 76H1</fullName>
    </submittedName>
    <submittedName>
        <fullName evidence="3">UDP-glucuronosyl/UDP-glucosyltransferase</fullName>
    </submittedName>
</protein>
<accession>A0A251TBV3</accession>
<dbReference type="FunCoup" id="A0A251TBV3">
    <property type="interactions" value="397"/>
</dbReference>
<dbReference type="InterPro" id="IPR002213">
    <property type="entry name" value="UDP_glucos_trans"/>
</dbReference>
<dbReference type="CDD" id="cd03784">
    <property type="entry name" value="GT1_Gtf-like"/>
    <property type="match status" value="1"/>
</dbReference>
<dbReference type="Pfam" id="PF00201">
    <property type="entry name" value="UDPGT"/>
    <property type="match status" value="1"/>
</dbReference>
<organism evidence="4 5">
    <name type="scientific">Helianthus annuus</name>
    <name type="common">Common sunflower</name>
    <dbReference type="NCBI Taxonomy" id="4232"/>
    <lineage>
        <taxon>Eukaryota</taxon>
        <taxon>Viridiplantae</taxon>
        <taxon>Streptophyta</taxon>
        <taxon>Embryophyta</taxon>
        <taxon>Tracheophyta</taxon>
        <taxon>Spermatophyta</taxon>
        <taxon>Magnoliopsida</taxon>
        <taxon>eudicotyledons</taxon>
        <taxon>Gunneridae</taxon>
        <taxon>Pentapetalae</taxon>
        <taxon>asterids</taxon>
        <taxon>campanulids</taxon>
        <taxon>Asterales</taxon>
        <taxon>Asteraceae</taxon>
        <taxon>Asteroideae</taxon>
        <taxon>Heliantheae alliance</taxon>
        <taxon>Heliantheae</taxon>
        <taxon>Helianthus</taxon>
    </lineage>
</organism>
<comment type="similarity">
    <text evidence="1">Belongs to the UDP-glycosyltransferase family.</text>
</comment>
<evidence type="ECO:0000313" key="3">
    <source>
        <dbReference type="EMBL" id="KAF5782175.1"/>
    </source>
</evidence>
<dbReference type="OMA" id="CIVYDEC"/>
<dbReference type="Proteomes" id="UP000215914">
    <property type="component" value="Chromosome 11"/>
</dbReference>
<dbReference type="EMBL" id="MNCJ02000326">
    <property type="protein sequence ID" value="KAF5782175.1"/>
    <property type="molecule type" value="Genomic_DNA"/>
</dbReference>
<dbReference type="PANTHER" id="PTHR11926">
    <property type="entry name" value="GLUCOSYL/GLUCURONOSYL TRANSFERASES"/>
    <property type="match status" value="1"/>
</dbReference>
<proteinExistence type="inferred from homology"/>
<dbReference type="FunFam" id="3.40.50.2000:FF:000040">
    <property type="entry name" value="UDP-glycosyltransferase 76C1"/>
    <property type="match status" value="1"/>
</dbReference>
<reference evidence="4" key="2">
    <citation type="submission" date="2017-02" db="EMBL/GenBank/DDBJ databases">
        <title>Sunflower complete genome.</title>
        <authorList>
            <person name="Langlade N."/>
            <person name="Munos S."/>
        </authorList>
    </citation>
    <scope>NUCLEOTIDE SEQUENCE [LARGE SCALE GENOMIC DNA]</scope>
    <source>
        <tissue evidence="4">Leaves</tissue>
    </source>
</reference>
<dbReference type="AlphaFoldDB" id="A0A251TBV3"/>
<evidence type="ECO:0000256" key="1">
    <source>
        <dbReference type="ARBA" id="ARBA00009995"/>
    </source>
</evidence>
<evidence type="ECO:0000256" key="2">
    <source>
        <dbReference type="ARBA" id="ARBA00022679"/>
    </source>
</evidence>
<dbReference type="FunFam" id="3.40.50.2000:FF:000120">
    <property type="entry name" value="UDP-glycosyltransferase 76C1"/>
    <property type="match status" value="1"/>
</dbReference>
<gene>
    <name evidence="4" type="primary">U76H1</name>
    <name evidence="4" type="ORF">HannXRQ_Chr11g0339191</name>
    <name evidence="3" type="ORF">HanXRQr2_Chr11g0492501</name>
</gene>
<dbReference type="EMBL" id="CM007900">
    <property type="protein sequence ID" value="OTG08213.1"/>
    <property type="molecule type" value="Genomic_DNA"/>
</dbReference>
<reference evidence="3 5" key="1">
    <citation type="journal article" date="2017" name="Nature">
        <title>The sunflower genome provides insights into oil metabolism, flowering and Asterid evolution.</title>
        <authorList>
            <person name="Badouin H."/>
            <person name="Gouzy J."/>
            <person name="Grassa C.J."/>
            <person name="Murat F."/>
            <person name="Staton S.E."/>
            <person name="Cottret L."/>
            <person name="Lelandais-Briere C."/>
            <person name="Owens G.L."/>
            <person name="Carrere S."/>
            <person name="Mayjonade B."/>
            <person name="Legrand L."/>
            <person name="Gill N."/>
            <person name="Kane N.C."/>
            <person name="Bowers J.E."/>
            <person name="Hubner S."/>
            <person name="Bellec A."/>
            <person name="Berard A."/>
            <person name="Berges H."/>
            <person name="Blanchet N."/>
            <person name="Boniface M.C."/>
            <person name="Brunel D."/>
            <person name="Catrice O."/>
            <person name="Chaidir N."/>
            <person name="Claudel C."/>
            <person name="Donnadieu C."/>
            <person name="Faraut T."/>
            <person name="Fievet G."/>
            <person name="Helmstetter N."/>
            <person name="King M."/>
            <person name="Knapp S.J."/>
            <person name="Lai Z."/>
            <person name="Le Paslier M.C."/>
            <person name="Lippi Y."/>
            <person name="Lorenzon L."/>
            <person name="Mandel J.R."/>
            <person name="Marage G."/>
            <person name="Marchand G."/>
            <person name="Marquand E."/>
            <person name="Bret-Mestries E."/>
            <person name="Morien E."/>
            <person name="Nambeesan S."/>
            <person name="Nguyen T."/>
            <person name="Pegot-Espagnet P."/>
            <person name="Pouilly N."/>
            <person name="Raftis F."/>
            <person name="Sallet E."/>
            <person name="Schiex T."/>
            <person name="Thomas J."/>
            <person name="Vandecasteele C."/>
            <person name="Vares D."/>
            <person name="Vear F."/>
            <person name="Vautrin S."/>
            <person name="Crespi M."/>
            <person name="Mangin B."/>
            <person name="Burke J.M."/>
            <person name="Salse J."/>
            <person name="Munos S."/>
            <person name="Vincourt P."/>
            <person name="Rieseberg L.H."/>
            <person name="Langlade N.B."/>
        </authorList>
    </citation>
    <scope>NUCLEOTIDE SEQUENCE [LARGE SCALE GENOMIC DNA]</scope>
    <source>
        <strain evidence="5">cv. SF193</strain>
        <tissue evidence="3">Leaves</tissue>
    </source>
</reference>
<dbReference type="GO" id="GO:0080044">
    <property type="term" value="F:quercetin 7-O-glucosyltransferase activity"/>
    <property type="evidence" value="ECO:0000318"/>
    <property type="project" value="GO_Central"/>
</dbReference>
<dbReference type="Gramene" id="mRNA:HanXRQr2_Chr11g0492501">
    <property type="protein sequence ID" value="mRNA:HanXRQr2_Chr11g0492501"/>
    <property type="gene ID" value="HanXRQr2_Chr11g0492501"/>
</dbReference>
<evidence type="ECO:0000313" key="5">
    <source>
        <dbReference type="Proteomes" id="UP000215914"/>
    </source>
</evidence>
<dbReference type="GO" id="GO:0005737">
    <property type="term" value="C:cytoplasm"/>
    <property type="evidence" value="ECO:0000318"/>
    <property type="project" value="GO_Central"/>
</dbReference>
<evidence type="ECO:0000313" key="4">
    <source>
        <dbReference type="EMBL" id="OTG08213.1"/>
    </source>
</evidence>
<sequence>MGQREMAEEHGGRRWRLVLTASPLQGHMTPMLHLATFLHSKGFSITIAHSELNRPDPSNHPGLTFLPLHDNISATLDFANAIQFLQTLNDNCRPHFQEHLVQIINAQKDSSDKETIVIIYDNLMYFAGTVAGDLGLPSIVLRTSGSSIFPAIKIIPQLHQEGRFPVQDCMLQEIVTELDPLRYKDLPFYGLPIKQTLETINMIMPKTPPSAYLWNTLEFLEPSALTQIRDHYQVPVFTVGPLHKIIPTPSSTSFLEEDTSCISWLDKQAPKSVLYVSLGSIANMDEKVSTEMAWGLANSNQPFLWVVRPGSVKGFEWIEFLPEGLVSEMKARGLIVKWAPQKEVLAHSAVGGFWSHCGWNSTLESMFEGVPMLCQPFDLDQKVTTRYLSYVWKMGVEIVVERGEIEGAIRRVLVGKEGEEMKQRAMEIQEKVKDAISHGGSSQNSLKKLVEFILSL</sequence>
<dbReference type="OrthoDB" id="5835829at2759"/>
<keyword evidence="2 4" id="KW-0808">Transferase</keyword>
<dbReference type="GO" id="GO:0080043">
    <property type="term" value="F:quercetin 3-O-glucosyltransferase activity"/>
    <property type="evidence" value="ECO:0000318"/>
    <property type="project" value="GO_Central"/>
</dbReference>
<dbReference type="PANTHER" id="PTHR11926:SF1374">
    <property type="entry name" value="UDP-GLYCOSYLTRANSFERASE 76F1-RELATED"/>
    <property type="match status" value="1"/>
</dbReference>
<reference evidence="3" key="3">
    <citation type="submission" date="2020-06" db="EMBL/GenBank/DDBJ databases">
        <title>Helianthus annuus Genome sequencing and assembly Release 2.</title>
        <authorList>
            <person name="Gouzy J."/>
            <person name="Langlade N."/>
            <person name="Munos S."/>
        </authorList>
    </citation>
    <scope>NUCLEOTIDE SEQUENCE</scope>
    <source>
        <tissue evidence="3">Leaves</tissue>
    </source>
</reference>
<dbReference type="SUPFAM" id="SSF53756">
    <property type="entry name" value="UDP-Glycosyltransferase/glycogen phosphorylase"/>
    <property type="match status" value="1"/>
</dbReference>
<dbReference type="Gene3D" id="3.40.50.2000">
    <property type="entry name" value="Glycogen Phosphorylase B"/>
    <property type="match status" value="2"/>
</dbReference>
<name>A0A251TBV3_HELAN</name>
<dbReference type="InParanoid" id="A0A251TBV3"/>